<dbReference type="Proteomes" id="UP000464915">
    <property type="component" value="Plasmid unnamed"/>
</dbReference>
<dbReference type="EMBL" id="CP047143">
    <property type="protein sequence ID" value="QHQ69061.1"/>
    <property type="molecule type" value="Genomic_DNA"/>
</dbReference>
<dbReference type="AlphaFoldDB" id="A0AB37DJ45"/>
<reference evidence="1 2" key="1">
    <citation type="submission" date="2019-12" db="EMBL/GenBank/DDBJ databases">
        <title>Complete Genome Sequences of Lactobacillus strains, C25 and P38, Isolated from Chicken Cecum.</title>
        <authorList>
            <person name="Hassan H.M."/>
            <person name="Mendoza M."/>
            <person name="Rezvani M."/>
            <person name="Koci M.D."/>
            <person name="Dickey A.N."/>
            <person name="Scholl E.H."/>
        </authorList>
    </citation>
    <scope>NUCLEOTIDE SEQUENCE [LARGE SCALE GENOMIC DNA]</scope>
    <source>
        <strain evidence="1 2">C25</strain>
        <plasmid evidence="1 2">unnamed</plasmid>
    </source>
</reference>
<dbReference type="RefSeq" id="WP_065989276.1">
    <property type="nucleotide sequence ID" value="NZ_CP047143.1"/>
</dbReference>
<geneLocation type="plasmid" evidence="1 2">
    <name>unnamed</name>
</geneLocation>
<name>A0AB37DJ45_9LACO</name>
<protein>
    <submittedName>
        <fullName evidence="1">Uncharacterized protein</fullName>
    </submittedName>
</protein>
<gene>
    <name evidence="1" type="ORF">GSR61_10770</name>
</gene>
<proteinExistence type="predicted"/>
<evidence type="ECO:0000313" key="1">
    <source>
        <dbReference type="EMBL" id="QHQ69061.1"/>
    </source>
</evidence>
<keyword evidence="1" id="KW-0614">Plasmid</keyword>
<evidence type="ECO:0000313" key="2">
    <source>
        <dbReference type="Proteomes" id="UP000464915"/>
    </source>
</evidence>
<organism evidence="1 2">
    <name type="scientific">Lactobacillus crispatus</name>
    <dbReference type="NCBI Taxonomy" id="47770"/>
    <lineage>
        <taxon>Bacteria</taxon>
        <taxon>Bacillati</taxon>
        <taxon>Bacillota</taxon>
        <taxon>Bacilli</taxon>
        <taxon>Lactobacillales</taxon>
        <taxon>Lactobacillaceae</taxon>
        <taxon>Lactobacillus</taxon>
    </lineage>
</organism>
<sequence>MIGFLKRLFNSNATDTMQQEEAPTLLLGRTIKKNKNVFLPIKEDKYGYSRANQLVIAKNPQEVSDRIFSKYIRQDFKQQEAYHANIEVVTNKSEWNNLSFQSHFLSSVSIICMKSSQAQNLSRQAISESIPTRDIHIFDPADSTSPRLDLMSLPNNNVIAFLDNILNQWQQDDIEYSLGERKNWITWMVMLEKAYAKLEHREPTFSDLLEFFRNPSTIMDIHHYVEDNLNEFSEPWVKELTDTLDTNFHLGDSKQNNINFDIYEGLLKYRDKNILGKFLFDEDRPSASLPEIWSKGGICIFSLADDLLSKEDSATWGSIIRSNFTAGLQEKAQTQNKGTLQSIYMFNASDYLDDEWYKLLISTSTNTPTISFNIVVSADYLKEALDGNTFLSNFLQSKRLVKSIYRSADTIDFEFYDHYKYLFSIERDQNKSLKQAIASSPLPSGILITKFNDHSREIYRY</sequence>
<accession>A0AB37DJ45</accession>